<accession>A0ABR2JVT1</accession>
<keyword evidence="2 3" id="KW-0067">ATP-binding</keyword>
<keyword evidence="6" id="KW-1185">Reference proteome</keyword>
<evidence type="ECO:0000313" key="6">
    <source>
        <dbReference type="Proteomes" id="UP001470230"/>
    </source>
</evidence>
<sequence>MSAPKTKRPEEISQILATRVNDTKYQMNLNVLSKVQNWPKNGLNKHIDKLSNLCELIQEENRQINMLLESIDANKQAPLAPPIKSTKPILGIDLGTSRSTIGYYRINARGRSDMEIVANQQGSRSNPSVICIYKNKVYFGDEAIKMSAKCPENLIYDSKRMLGRKFDDEYIQYMRKYWTFNTVRSKNGGVLIEVEKQLYQPYQISAMILTALMNLANSHLKEKTNQAIITVPAYFTKEQRDETIKAAETAGLKLLELVEEPKAATFCYGYKTEDAENSQKSRDIVVYDFGGGTLDVSYVEIKGNVFNVLDMAGDSFLGGQDFTNCLFDYIAPTIDNVCHKNWRNDIRFLSYVKNQCDEAKIYLSDQDDVDIYLDIPSKLQKNNKSSIEINITRKGFENAAKILFDRCMNPVIDVIKRVGRDPRKIDGLVLIGGSSYLPKIRNKLKEITQKDAFHGVCPVEAVAYGACTIASTHLQGSMPKYIKNNPSLDQNEKFLSNITVNDRIESVERCQYTIEIEKIKNDYPYYEIIIEEGTPLPFFKEILVYSNEVQIPRNTKEILLRVFKKQNKNRSYIGSIKFDISQINISSQIVPLINIRLTHNKSELLYATQKPSGGLWTKEKRLEIRDDSNIEKKKKKKDIMSDEDENPVCHPSSEPIKGKGTISLSNESNPINTNYNIQNRPQNNQQYRTDSDLRHETFQEHNFQYQNQNYSITSERLGFNSDPRYKKS</sequence>
<name>A0ABR2JVT1_9EUKA</name>
<organism evidence="5 6">
    <name type="scientific">Tritrichomonas musculus</name>
    <dbReference type="NCBI Taxonomy" id="1915356"/>
    <lineage>
        <taxon>Eukaryota</taxon>
        <taxon>Metamonada</taxon>
        <taxon>Parabasalia</taxon>
        <taxon>Tritrichomonadida</taxon>
        <taxon>Tritrichomonadidae</taxon>
        <taxon>Tritrichomonas</taxon>
    </lineage>
</organism>
<dbReference type="InterPro" id="IPR018181">
    <property type="entry name" value="Heat_shock_70_CS"/>
</dbReference>
<feature type="region of interest" description="Disordered" evidence="4">
    <location>
        <begin position="627"/>
        <end position="685"/>
    </location>
</feature>
<dbReference type="PROSITE" id="PS00297">
    <property type="entry name" value="HSP70_1"/>
    <property type="match status" value="1"/>
</dbReference>
<evidence type="ECO:0000256" key="2">
    <source>
        <dbReference type="ARBA" id="ARBA00022840"/>
    </source>
</evidence>
<dbReference type="InterPro" id="IPR013126">
    <property type="entry name" value="Hsp_70_fam"/>
</dbReference>
<dbReference type="SUPFAM" id="SSF53067">
    <property type="entry name" value="Actin-like ATPase domain"/>
    <property type="match status" value="2"/>
</dbReference>
<feature type="compositionally biased region" description="Polar residues" evidence="4">
    <location>
        <begin position="662"/>
        <end position="685"/>
    </location>
</feature>
<evidence type="ECO:0000313" key="5">
    <source>
        <dbReference type="EMBL" id="KAK8882879.1"/>
    </source>
</evidence>
<protein>
    <submittedName>
        <fullName evidence="5">ATPase with role in protein import into the ER</fullName>
    </submittedName>
</protein>
<comment type="similarity">
    <text evidence="3">Belongs to the heat shock protein 70 family.</text>
</comment>
<gene>
    <name evidence="5" type="ORF">M9Y10_045523</name>
</gene>
<feature type="region of interest" description="Disordered" evidence="4">
    <location>
        <begin position="709"/>
        <end position="728"/>
    </location>
</feature>
<dbReference type="Gene3D" id="3.90.640.10">
    <property type="entry name" value="Actin, Chain A, domain 4"/>
    <property type="match status" value="1"/>
</dbReference>
<dbReference type="PRINTS" id="PR00301">
    <property type="entry name" value="HEATSHOCK70"/>
</dbReference>
<evidence type="ECO:0000256" key="4">
    <source>
        <dbReference type="SAM" id="MobiDB-lite"/>
    </source>
</evidence>
<dbReference type="Pfam" id="PF00012">
    <property type="entry name" value="HSP70"/>
    <property type="match status" value="1"/>
</dbReference>
<dbReference type="Proteomes" id="UP001470230">
    <property type="component" value="Unassembled WGS sequence"/>
</dbReference>
<dbReference type="PANTHER" id="PTHR19375">
    <property type="entry name" value="HEAT SHOCK PROTEIN 70KDA"/>
    <property type="match status" value="1"/>
</dbReference>
<proteinExistence type="inferred from homology"/>
<comment type="caution">
    <text evidence="5">The sequence shown here is derived from an EMBL/GenBank/DDBJ whole genome shotgun (WGS) entry which is preliminary data.</text>
</comment>
<keyword evidence="1 3" id="KW-0547">Nucleotide-binding</keyword>
<dbReference type="InterPro" id="IPR043129">
    <property type="entry name" value="ATPase_NBD"/>
</dbReference>
<dbReference type="EMBL" id="JAPFFF010000009">
    <property type="protein sequence ID" value="KAK8882879.1"/>
    <property type="molecule type" value="Genomic_DNA"/>
</dbReference>
<dbReference type="Gene3D" id="3.30.420.40">
    <property type="match status" value="2"/>
</dbReference>
<evidence type="ECO:0000256" key="3">
    <source>
        <dbReference type="RuleBase" id="RU003322"/>
    </source>
</evidence>
<evidence type="ECO:0000256" key="1">
    <source>
        <dbReference type="ARBA" id="ARBA00022741"/>
    </source>
</evidence>
<reference evidence="5 6" key="1">
    <citation type="submission" date="2024-04" db="EMBL/GenBank/DDBJ databases">
        <title>Tritrichomonas musculus Genome.</title>
        <authorList>
            <person name="Alves-Ferreira E."/>
            <person name="Grigg M."/>
            <person name="Lorenzi H."/>
            <person name="Galac M."/>
        </authorList>
    </citation>
    <scope>NUCLEOTIDE SEQUENCE [LARGE SCALE GENOMIC DNA]</scope>
    <source>
        <strain evidence="5 6">EAF2021</strain>
    </source>
</reference>